<comment type="subcellular location">
    <subcellularLocation>
        <location evidence="1">Cell membrane</location>
        <topology evidence="1">Multi-pass membrane protein</topology>
    </subcellularLocation>
</comment>
<evidence type="ECO:0000313" key="9">
    <source>
        <dbReference type="EMBL" id="MBT1696648.1"/>
    </source>
</evidence>
<protein>
    <submittedName>
        <fullName evidence="9">ABC transporter permease</fullName>
    </submittedName>
</protein>
<evidence type="ECO:0000256" key="2">
    <source>
        <dbReference type="ARBA" id="ARBA00022475"/>
    </source>
</evidence>
<proteinExistence type="predicted"/>
<evidence type="ECO:0000256" key="4">
    <source>
        <dbReference type="ARBA" id="ARBA00022989"/>
    </source>
</evidence>
<feature type="transmembrane region" description="Helical" evidence="6">
    <location>
        <begin position="397"/>
        <end position="421"/>
    </location>
</feature>
<gene>
    <name evidence="9" type="ORF">KK083_07175</name>
</gene>
<keyword evidence="5 6" id="KW-0472">Membrane</keyword>
<reference evidence="9 10" key="1">
    <citation type="submission" date="2021-05" db="EMBL/GenBank/DDBJ databases">
        <title>A Polyphasic approach of four new species of the genus Ohtaekwangia: Ohtaekwangia histidinii sp. nov., Ohtaekwangia cretensis sp. nov., Ohtaekwangia indiensis sp. nov., Ohtaekwangia reichenbachii sp. nov. from diverse environment.</title>
        <authorList>
            <person name="Octaviana S."/>
        </authorList>
    </citation>
    <scope>NUCLEOTIDE SEQUENCE [LARGE SCALE GENOMIC DNA]</scope>
    <source>
        <strain evidence="9 10">PWU4</strain>
    </source>
</reference>
<dbReference type="AlphaFoldDB" id="A0AAP2DHS6"/>
<dbReference type="EMBL" id="JAHESF010000005">
    <property type="protein sequence ID" value="MBT1696648.1"/>
    <property type="molecule type" value="Genomic_DNA"/>
</dbReference>
<feature type="transmembrane region" description="Helical" evidence="6">
    <location>
        <begin position="442"/>
        <end position="466"/>
    </location>
</feature>
<feature type="domain" description="ABC3 transporter permease C-terminal" evidence="7">
    <location>
        <begin position="309"/>
        <end position="423"/>
    </location>
</feature>
<accession>A0AAP2DHS6</accession>
<evidence type="ECO:0000256" key="3">
    <source>
        <dbReference type="ARBA" id="ARBA00022692"/>
    </source>
</evidence>
<feature type="domain" description="ABC3 transporter permease C-terminal" evidence="7">
    <location>
        <begin position="703"/>
        <end position="816"/>
    </location>
</feature>
<feature type="transmembrane region" description="Helical" evidence="6">
    <location>
        <begin position="783"/>
        <end position="804"/>
    </location>
</feature>
<feature type="domain" description="MacB-like periplasmic core" evidence="8">
    <location>
        <begin position="456"/>
        <end position="639"/>
    </location>
</feature>
<name>A0AAP2DHS6_9BACT</name>
<dbReference type="GO" id="GO:0005886">
    <property type="term" value="C:plasma membrane"/>
    <property type="evidence" value="ECO:0007669"/>
    <property type="project" value="UniProtKB-SubCell"/>
</dbReference>
<feature type="transmembrane region" description="Helical" evidence="6">
    <location>
        <begin position="21"/>
        <end position="40"/>
    </location>
</feature>
<keyword evidence="3 6" id="KW-0812">Transmembrane</keyword>
<dbReference type="GO" id="GO:0022857">
    <property type="term" value="F:transmembrane transporter activity"/>
    <property type="evidence" value="ECO:0007669"/>
    <property type="project" value="TreeGrafter"/>
</dbReference>
<dbReference type="InterPro" id="IPR025857">
    <property type="entry name" value="MacB_PCD"/>
</dbReference>
<organism evidence="9 10">
    <name type="scientific">Chryseosolibacter histidini</name>
    <dbReference type="NCBI Taxonomy" id="2782349"/>
    <lineage>
        <taxon>Bacteria</taxon>
        <taxon>Pseudomonadati</taxon>
        <taxon>Bacteroidota</taxon>
        <taxon>Cytophagia</taxon>
        <taxon>Cytophagales</taxon>
        <taxon>Chryseotaleaceae</taxon>
        <taxon>Chryseosolibacter</taxon>
    </lineage>
</organism>
<feature type="transmembrane region" description="Helical" evidence="6">
    <location>
        <begin position="350"/>
        <end position="377"/>
    </location>
</feature>
<feature type="transmembrane region" description="Helical" evidence="6">
    <location>
        <begin position="700"/>
        <end position="725"/>
    </location>
</feature>
<evidence type="ECO:0000259" key="8">
    <source>
        <dbReference type="Pfam" id="PF12704"/>
    </source>
</evidence>
<evidence type="ECO:0000256" key="1">
    <source>
        <dbReference type="ARBA" id="ARBA00004651"/>
    </source>
</evidence>
<feature type="transmembrane region" description="Helical" evidence="6">
    <location>
        <begin position="306"/>
        <end position="325"/>
    </location>
</feature>
<sequence length="823" mass="91842">MITILTRAYRSFLKNKFFASLNILGLATGMAVFMLISQYVKFENSYEDFVPEVSTLYRLNLDIYSNRELVKTTAENFPAAGPALKAAFPEVTGYSRLYNMGYKNNVIITYDDAKPEPVAFKQRRFLYADSAFLPMMGYKLMAGDVNTALAEPNTAVITAAYAKRYFGNEDPLGKTLHLQDDDNNNELAKVTGVIEAVPVNTHLKFDILFSYKTLYARQGTRPNYGIVRYDQSWRRNDMYTFIQVAPGTDARALESKFPGLVHRLNPDLEKANQDYVLSLQPLADIHLHSNLAEEPETNGDGRTVRFLGMIGLFVLVIAWINYINLSTAKAMERAKEVGVRKVMGAFRFQLISHFLTEAALVNLFSILVALAIVGAALPFFNTLSGLSLDAGYLLRPWFVVLVVLLWIGGTVLSGFYPAIVLSSFRPAVILKGKLKNSSRGIVLRKSLVVFQFTASVVLIAGTLIVYNQLNYMMSRNIGVDIEQVLVVERPGIGPQREGFTSEIDVFRNELKKDPSIQSVTASFTVPGVQREWKALVKRFGASDDQLVSVRSNSMDYEFTDVFKMKLVAGRTFSEAYTSDPDTAAIITESAAKLLGFKDAAAAVGETLNIPEWPWSPIVVGVVNDYHQVSLKRAMDPTIFFCTQYEGEFYSMRISTGNLSETIDHIKASWEKAFPGNPFDYFFLDDYFDQQYKNEHRFGTLFTAFAAVALAIGCLGLLGLSAYTVTQRTKEIGIRKVLGSSEGGIFVLLSKEYIKPVMLAIVLGMPLVYLLMNDWLNGFAYRTPIPVFVFIAAGLTVLLITLLTVSFQTLQAARANPIDSLRYE</sequence>
<dbReference type="Pfam" id="PF02687">
    <property type="entry name" value="FtsX"/>
    <property type="match status" value="2"/>
</dbReference>
<feature type="domain" description="MacB-like periplasmic core" evidence="8">
    <location>
        <begin position="21"/>
        <end position="256"/>
    </location>
</feature>
<feature type="transmembrane region" description="Helical" evidence="6">
    <location>
        <begin position="752"/>
        <end position="771"/>
    </location>
</feature>
<keyword evidence="4 6" id="KW-1133">Transmembrane helix</keyword>
<comment type="caution">
    <text evidence="9">The sequence shown here is derived from an EMBL/GenBank/DDBJ whole genome shotgun (WGS) entry which is preliminary data.</text>
</comment>
<keyword evidence="2" id="KW-1003">Cell membrane</keyword>
<evidence type="ECO:0000259" key="7">
    <source>
        <dbReference type="Pfam" id="PF02687"/>
    </source>
</evidence>
<dbReference type="InterPro" id="IPR050250">
    <property type="entry name" value="Macrolide_Exporter_MacB"/>
</dbReference>
<evidence type="ECO:0000256" key="5">
    <source>
        <dbReference type="ARBA" id="ARBA00023136"/>
    </source>
</evidence>
<dbReference type="PANTHER" id="PTHR30572">
    <property type="entry name" value="MEMBRANE COMPONENT OF TRANSPORTER-RELATED"/>
    <property type="match status" value="1"/>
</dbReference>
<dbReference type="PANTHER" id="PTHR30572:SF18">
    <property type="entry name" value="ABC-TYPE MACROLIDE FAMILY EXPORT SYSTEM PERMEASE COMPONENT 2"/>
    <property type="match status" value="1"/>
</dbReference>
<dbReference type="Proteomes" id="UP001319200">
    <property type="component" value="Unassembled WGS sequence"/>
</dbReference>
<evidence type="ECO:0000313" key="10">
    <source>
        <dbReference type="Proteomes" id="UP001319200"/>
    </source>
</evidence>
<dbReference type="RefSeq" id="WP_254161962.1">
    <property type="nucleotide sequence ID" value="NZ_JAHESF010000005.1"/>
</dbReference>
<dbReference type="InterPro" id="IPR003838">
    <property type="entry name" value="ABC3_permease_C"/>
</dbReference>
<dbReference type="Pfam" id="PF12704">
    <property type="entry name" value="MacB_PCD"/>
    <property type="match status" value="2"/>
</dbReference>
<evidence type="ECO:0000256" key="6">
    <source>
        <dbReference type="SAM" id="Phobius"/>
    </source>
</evidence>
<keyword evidence="10" id="KW-1185">Reference proteome</keyword>